<gene>
    <name evidence="1" type="ORF">IWZ03DRAFT_220518</name>
</gene>
<sequence length="94" mass="10546">MLLLPFSLSCSCLPHLLPCPDSLLRYHCHHDLCWLVLPPGKPAGPLVQISFPLRSLAHGSKSKSYPDFDFAFPRVSERAQHCIPPVFPVPTMRN</sequence>
<evidence type="ECO:0008006" key="3">
    <source>
        <dbReference type="Google" id="ProtNLM"/>
    </source>
</evidence>
<comment type="caution">
    <text evidence="1">The sequence shown here is derived from an EMBL/GenBank/DDBJ whole genome shotgun (WGS) entry which is preliminary data.</text>
</comment>
<dbReference type="Proteomes" id="UP001363622">
    <property type="component" value="Unassembled WGS sequence"/>
</dbReference>
<proteinExistence type="predicted"/>
<evidence type="ECO:0000313" key="2">
    <source>
        <dbReference type="Proteomes" id="UP001363622"/>
    </source>
</evidence>
<dbReference type="EMBL" id="JBBPHU010000008">
    <property type="protein sequence ID" value="KAK7514615.1"/>
    <property type="molecule type" value="Genomic_DNA"/>
</dbReference>
<reference evidence="1 2" key="1">
    <citation type="submission" date="2024-04" db="EMBL/GenBank/DDBJ databases">
        <title>Phyllosticta paracitricarpa is synonymous to the EU quarantine fungus P. citricarpa based on phylogenomic analyses.</title>
        <authorList>
            <consortium name="Lawrence Berkeley National Laboratory"/>
            <person name="Van Ingen-Buijs V.A."/>
            <person name="Van Westerhoven A.C."/>
            <person name="Haridas S."/>
            <person name="Skiadas P."/>
            <person name="Martin F."/>
            <person name="Groenewald J.Z."/>
            <person name="Crous P.W."/>
            <person name="Seidl M.F."/>
        </authorList>
    </citation>
    <scope>NUCLEOTIDE SEQUENCE [LARGE SCALE GENOMIC DNA]</scope>
    <source>
        <strain evidence="1 2">CBS 123371</strain>
    </source>
</reference>
<accession>A0ABR1KHA1</accession>
<protein>
    <recommendedName>
        <fullName evidence="3">Secreted protein</fullName>
    </recommendedName>
</protein>
<evidence type="ECO:0000313" key="1">
    <source>
        <dbReference type="EMBL" id="KAK7514615.1"/>
    </source>
</evidence>
<keyword evidence="2" id="KW-1185">Reference proteome</keyword>
<organism evidence="1 2">
    <name type="scientific">Phyllosticta citriasiana</name>
    <dbReference type="NCBI Taxonomy" id="595635"/>
    <lineage>
        <taxon>Eukaryota</taxon>
        <taxon>Fungi</taxon>
        <taxon>Dikarya</taxon>
        <taxon>Ascomycota</taxon>
        <taxon>Pezizomycotina</taxon>
        <taxon>Dothideomycetes</taxon>
        <taxon>Dothideomycetes incertae sedis</taxon>
        <taxon>Botryosphaeriales</taxon>
        <taxon>Phyllostictaceae</taxon>
        <taxon>Phyllosticta</taxon>
    </lineage>
</organism>
<name>A0ABR1KHA1_9PEZI</name>